<reference evidence="8 9" key="1">
    <citation type="submission" date="2008-07" db="EMBL/GenBank/DDBJ databases">
        <authorList>
            <person name="Tandeau de Marsac N."/>
            <person name="Ferriera S."/>
            <person name="Johnson J."/>
            <person name="Kravitz S."/>
            <person name="Beeson K."/>
            <person name="Sutton G."/>
            <person name="Rogers Y.-H."/>
            <person name="Friedman R."/>
            <person name="Frazier M."/>
            <person name="Venter J.C."/>
        </authorList>
    </citation>
    <scope>NUCLEOTIDE SEQUENCE [LARGE SCALE GENOMIC DNA]</scope>
    <source>
        <strain evidence="8 9">PCC 7420</strain>
    </source>
</reference>
<dbReference type="AlphaFoldDB" id="B4VT34"/>
<proteinExistence type="predicted"/>
<gene>
    <name evidence="8" type="ORF">MC7420_786</name>
</gene>
<evidence type="ECO:0000256" key="2">
    <source>
        <dbReference type="ARBA" id="ARBA00022692"/>
    </source>
</evidence>
<dbReference type="Proteomes" id="UP000003835">
    <property type="component" value="Unassembled WGS sequence"/>
</dbReference>
<dbReference type="PANTHER" id="PTHR41335">
    <property type="entry name" value="MEMBRANE PROTEIN-RELATED"/>
    <property type="match status" value="1"/>
</dbReference>
<feature type="domain" description="Lipopolysaccharide assembly protein A" evidence="7">
    <location>
        <begin position="21"/>
        <end position="84"/>
    </location>
</feature>
<feature type="coiled-coil region" evidence="5">
    <location>
        <begin position="69"/>
        <end position="103"/>
    </location>
</feature>
<dbReference type="EMBL" id="DS989851">
    <property type="protein sequence ID" value="EDX74912.1"/>
    <property type="molecule type" value="Genomic_DNA"/>
</dbReference>
<name>B4VT34_9CYAN</name>
<feature type="transmembrane region" description="Helical" evidence="6">
    <location>
        <begin position="35"/>
        <end position="59"/>
    </location>
</feature>
<protein>
    <recommendedName>
        <fullName evidence="7">Lipopolysaccharide assembly protein A domain-containing protein</fullName>
    </recommendedName>
</protein>
<keyword evidence="2 6" id="KW-0812">Transmembrane</keyword>
<organism evidence="8 9">
    <name type="scientific">Coleofasciculus chthonoplastes PCC 7420</name>
    <dbReference type="NCBI Taxonomy" id="118168"/>
    <lineage>
        <taxon>Bacteria</taxon>
        <taxon>Bacillati</taxon>
        <taxon>Cyanobacteriota</taxon>
        <taxon>Cyanophyceae</taxon>
        <taxon>Coleofasciculales</taxon>
        <taxon>Coleofasciculaceae</taxon>
        <taxon>Coleofasciculus</taxon>
    </lineage>
</organism>
<evidence type="ECO:0000313" key="8">
    <source>
        <dbReference type="EMBL" id="EDX74912.1"/>
    </source>
</evidence>
<evidence type="ECO:0000259" key="7">
    <source>
        <dbReference type="Pfam" id="PF06305"/>
    </source>
</evidence>
<evidence type="ECO:0000256" key="6">
    <source>
        <dbReference type="SAM" id="Phobius"/>
    </source>
</evidence>
<accession>B4VT34</accession>
<dbReference type="eggNOG" id="COG5416">
    <property type="taxonomic scope" value="Bacteria"/>
</dbReference>
<keyword evidence="9" id="KW-1185">Reference proteome</keyword>
<evidence type="ECO:0000256" key="3">
    <source>
        <dbReference type="ARBA" id="ARBA00022989"/>
    </source>
</evidence>
<dbReference type="STRING" id="118168.MC7420_786"/>
<dbReference type="GO" id="GO:0005886">
    <property type="term" value="C:plasma membrane"/>
    <property type="evidence" value="ECO:0007669"/>
    <property type="project" value="InterPro"/>
</dbReference>
<dbReference type="HOGENOM" id="CLU_142842_3_0_3"/>
<keyword evidence="1" id="KW-1003">Cell membrane</keyword>
<evidence type="ECO:0000256" key="5">
    <source>
        <dbReference type="SAM" id="Coils"/>
    </source>
</evidence>
<dbReference type="PANTHER" id="PTHR41335:SF1">
    <property type="entry name" value="MEMBRANE PROTEIN"/>
    <property type="match status" value="1"/>
</dbReference>
<evidence type="ECO:0000256" key="1">
    <source>
        <dbReference type="ARBA" id="ARBA00022475"/>
    </source>
</evidence>
<evidence type="ECO:0000256" key="4">
    <source>
        <dbReference type="ARBA" id="ARBA00023136"/>
    </source>
</evidence>
<dbReference type="RefSeq" id="WP_006101732.1">
    <property type="nucleotide sequence ID" value="NZ_DS989851.1"/>
</dbReference>
<evidence type="ECO:0000313" key="9">
    <source>
        <dbReference type="Proteomes" id="UP000003835"/>
    </source>
</evidence>
<keyword evidence="4 6" id="KW-0472">Membrane</keyword>
<sequence length="126" mass="14227">MRLFLIIAVIIAILAIIFALQNTVPIAVTLGIWRLEISLALVLVLTLGVGVVVGLLVSVPSLMRQNWKLSHQKRHNKDLEKELNEQTQQLANQQKRIEYLENSLKFNLDYSESSESSESSDRDLNA</sequence>
<keyword evidence="5" id="KW-0175">Coiled coil</keyword>
<keyword evidence="3 6" id="KW-1133">Transmembrane helix</keyword>
<dbReference type="InterPro" id="IPR010445">
    <property type="entry name" value="LapA_dom"/>
</dbReference>
<dbReference type="Pfam" id="PF06305">
    <property type="entry name" value="LapA_dom"/>
    <property type="match status" value="1"/>
</dbReference>